<feature type="region of interest" description="Disordered" evidence="1">
    <location>
        <begin position="26"/>
        <end position="54"/>
    </location>
</feature>
<name>A0A0A9E3I1_ARUDO</name>
<dbReference type="AlphaFoldDB" id="A0A0A9E3I1"/>
<evidence type="ECO:0000313" key="3">
    <source>
        <dbReference type="EMBL" id="JAD94586.1"/>
    </source>
</evidence>
<feature type="compositionally biased region" description="Low complexity" evidence="1">
    <location>
        <begin position="43"/>
        <end position="54"/>
    </location>
</feature>
<evidence type="ECO:0008006" key="4">
    <source>
        <dbReference type="Google" id="ProtNLM"/>
    </source>
</evidence>
<organism evidence="3">
    <name type="scientific">Arundo donax</name>
    <name type="common">Giant reed</name>
    <name type="synonym">Donax arundinaceus</name>
    <dbReference type="NCBI Taxonomy" id="35708"/>
    <lineage>
        <taxon>Eukaryota</taxon>
        <taxon>Viridiplantae</taxon>
        <taxon>Streptophyta</taxon>
        <taxon>Embryophyta</taxon>
        <taxon>Tracheophyta</taxon>
        <taxon>Spermatophyta</taxon>
        <taxon>Magnoliopsida</taxon>
        <taxon>Liliopsida</taxon>
        <taxon>Poales</taxon>
        <taxon>Poaceae</taxon>
        <taxon>PACMAD clade</taxon>
        <taxon>Arundinoideae</taxon>
        <taxon>Arundineae</taxon>
        <taxon>Arundo</taxon>
    </lineage>
</organism>
<feature type="signal peptide" evidence="2">
    <location>
        <begin position="1"/>
        <end position="25"/>
    </location>
</feature>
<evidence type="ECO:0000256" key="1">
    <source>
        <dbReference type="SAM" id="MobiDB-lite"/>
    </source>
</evidence>
<sequence>MPITMQRDTMLLVLLSTELPFRAMAYPDGGSTIAEQTPPPTRTPASPAADKSDAASAEIPGFFRLGFSIFQGRRRVPARPTRFAVRRLALPFLSSLHRRRRTNSERGWGESGEIFSAGFGRE</sequence>
<evidence type="ECO:0000256" key="2">
    <source>
        <dbReference type="SAM" id="SignalP"/>
    </source>
</evidence>
<protein>
    <recommendedName>
        <fullName evidence="4">Secreted protein</fullName>
    </recommendedName>
</protein>
<reference evidence="3" key="2">
    <citation type="journal article" date="2015" name="Data Brief">
        <title>Shoot transcriptome of the giant reed, Arundo donax.</title>
        <authorList>
            <person name="Barrero R.A."/>
            <person name="Guerrero F.D."/>
            <person name="Moolhuijzen P."/>
            <person name="Goolsby J.A."/>
            <person name="Tidwell J."/>
            <person name="Bellgard S.E."/>
            <person name="Bellgard M.I."/>
        </authorList>
    </citation>
    <scope>NUCLEOTIDE SEQUENCE</scope>
    <source>
        <tissue evidence="3">Shoot tissue taken approximately 20 cm above the soil surface</tissue>
    </source>
</reference>
<proteinExistence type="predicted"/>
<dbReference type="EMBL" id="GBRH01203309">
    <property type="protein sequence ID" value="JAD94586.1"/>
    <property type="molecule type" value="Transcribed_RNA"/>
</dbReference>
<feature type="chain" id="PRO_5002061730" description="Secreted protein" evidence="2">
    <location>
        <begin position="26"/>
        <end position="122"/>
    </location>
</feature>
<keyword evidence="2" id="KW-0732">Signal</keyword>
<reference evidence="3" key="1">
    <citation type="submission" date="2014-09" db="EMBL/GenBank/DDBJ databases">
        <authorList>
            <person name="Magalhaes I.L.F."/>
            <person name="Oliveira U."/>
            <person name="Santos F.R."/>
            <person name="Vidigal T.H.D.A."/>
            <person name="Brescovit A.D."/>
            <person name="Santos A.J."/>
        </authorList>
    </citation>
    <scope>NUCLEOTIDE SEQUENCE</scope>
    <source>
        <tissue evidence="3">Shoot tissue taken approximately 20 cm above the soil surface</tissue>
    </source>
</reference>
<accession>A0A0A9E3I1</accession>